<sequence length="127" mass="14827">MSNNPEIYNDHANSNIKSLTCKPNLKKPLSPIKKIPSAVEKISTRSVNKFHTERKGKVLIEAPYETFYGNQEMIDLCTLRFKKHLKKQHKKTVENSLHQQMYTVGWQAYLQWSQIAAFCSNSDWKTR</sequence>
<name>A0A8S1GRN1_9PELO</name>
<dbReference type="EMBL" id="CAJGYM010000002">
    <property type="protein sequence ID" value="CAD6185591.1"/>
    <property type="molecule type" value="Genomic_DNA"/>
</dbReference>
<comment type="caution">
    <text evidence="1">The sequence shown here is derived from an EMBL/GenBank/DDBJ whole genome shotgun (WGS) entry which is preliminary data.</text>
</comment>
<protein>
    <submittedName>
        <fullName evidence="1">Uncharacterized protein</fullName>
    </submittedName>
</protein>
<proteinExistence type="predicted"/>
<organism evidence="1 2">
    <name type="scientific">Caenorhabditis auriculariae</name>
    <dbReference type="NCBI Taxonomy" id="2777116"/>
    <lineage>
        <taxon>Eukaryota</taxon>
        <taxon>Metazoa</taxon>
        <taxon>Ecdysozoa</taxon>
        <taxon>Nematoda</taxon>
        <taxon>Chromadorea</taxon>
        <taxon>Rhabditida</taxon>
        <taxon>Rhabditina</taxon>
        <taxon>Rhabditomorpha</taxon>
        <taxon>Rhabditoidea</taxon>
        <taxon>Rhabditidae</taxon>
        <taxon>Peloderinae</taxon>
        <taxon>Caenorhabditis</taxon>
    </lineage>
</organism>
<dbReference type="Proteomes" id="UP000835052">
    <property type="component" value="Unassembled WGS sequence"/>
</dbReference>
<evidence type="ECO:0000313" key="2">
    <source>
        <dbReference type="Proteomes" id="UP000835052"/>
    </source>
</evidence>
<reference evidence="1" key="1">
    <citation type="submission" date="2020-10" db="EMBL/GenBank/DDBJ databases">
        <authorList>
            <person name="Kikuchi T."/>
        </authorList>
    </citation>
    <scope>NUCLEOTIDE SEQUENCE</scope>
    <source>
        <strain evidence="1">NKZ352</strain>
    </source>
</reference>
<gene>
    <name evidence="1" type="ORF">CAUJ_LOCUS1510</name>
</gene>
<keyword evidence="2" id="KW-1185">Reference proteome</keyword>
<evidence type="ECO:0000313" key="1">
    <source>
        <dbReference type="EMBL" id="CAD6185591.1"/>
    </source>
</evidence>
<dbReference type="AlphaFoldDB" id="A0A8S1GRN1"/>
<accession>A0A8S1GRN1</accession>